<dbReference type="EMBL" id="QJKJ01018464">
    <property type="protein sequence ID" value="RDX57609.1"/>
    <property type="molecule type" value="Genomic_DNA"/>
</dbReference>
<evidence type="ECO:0000256" key="1">
    <source>
        <dbReference type="SAM" id="Phobius"/>
    </source>
</evidence>
<name>A0A371DYJ9_MUCPR</name>
<dbReference type="AlphaFoldDB" id="A0A371DYJ9"/>
<feature type="transmembrane region" description="Helical" evidence="1">
    <location>
        <begin position="77"/>
        <end position="95"/>
    </location>
</feature>
<dbReference type="Proteomes" id="UP000257109">
    <property type="component" value="Unassembled WGS sequence"/>
</dbReference>
<keyword evidence="1" id="KW-1133">Transmembrane helix</keyword>
<organism evidence="2 3">
    <name type="scientific">Mucuna pruriens</name>
    <name type="common">Velvet bean</name>
    <name type="synonym">Dolichos pruriens</name>
    <dbReference type="NCBI Taxonomy" id="157652"/>
    <lineage>
        <taxon>Eukaryota</taxon>
        <taxon>Viridiplantae</taxon>
        <taxon>Streptophyta</taxon>
        <taxon>Embryophyta</taxon>
        <taxon>Tracheophyta</taxon>
        <taxon>Spermatophyta</taxon>
        <taxon>Magnoliopsida</taxon>
        <taxon>eudicotyledons</taxon>
        <taxon>Gunneridae</taxon>
        <taxon>Pentapetalae</taxon>
        <taxon>rosids</taxon>
        <taxon>fabids</taxon>
        <taxon>Fabales</taxon>
        <taxon>Fabaceae</taxon>
        <taxon>Papilionoideae</taxon>
        <taxon>50 kb inversion clade</taxon>
        <taxon>NPAAA clade</taxon>
        <taxon>indigoferoid/millettioid clade</taxon>
        <taxon>Phaseoleae</taxon>
        <taxon>Mucuna</taxon>
    </lineage>
</organism>
<reference evidence="2" key="1">
    <citation type="submission" date="2018-05" db="EMBL/GenBank/DDBJ databases">
        <title>Draft genome of Mucuna pruriens seed.</title>
        <authorList>
            <person name="Nnadi N.E."/>
            <person name="Vos R."/>
            <person name="Hasami M.H."/>
            <person name="Devisetty U.K."/>
            <person name="Aguiy J.C."/>
        </authorList>
    </citation>
    <scope>NUCLEOTIDE SEQUENCE [LARGE SCALE GENOMIC DNA]</scope>
    <source>
        <strain evidence="2">JCA_2017</strain>
    </source>
</reference>
<sequence>MSYPVVAVNASTAAMISSSCKCVIVLLLAPLMNPVSMAVALVVVRGSMLLLETGSMVVPGKHNVDVGDSSVSSVDSIMAYMLCITLALSLVGCGFDHELCHAFRMSRHGGSDGCCVVILLSTSLAGCVLEQDPRLFCTCNFDSLTNLASASRRALSHCAMWLRLAASFDWQPPEPPSASVFGLWVVGSIPIRGMELNDCLLFLQAELSSFYVGSEVVSPPKPAALATSLKA</sequence>
<accession>A0A371DYJ9</accession>
<comment type="caution">
    <text evidence="2">The sequence shown here is derived from an EMBL/GenBank/DDBJ whole genome shotgun (WGS) entry which is preliminary data.</text>
</comment>
<evidence type="ECO:0000313" key="3">
    <source>
        <dbReference type="Proteomes" id="UP000257109"/>
    </source>
</evidence>
<proteinExistence type="predicted"/>
<keyword evidence="1" id="KW-0472">Membrane</keyword>
<feature type="non-terminal residue" evidence="2">
    <location>
        <position position="1"/>
    </location>
</feature>
<gene>
    <name evidence="2" type="ORF">CR513_63136</name>
</gene>
<evidence type="ECO:0000313" key="2">
    <source>
        <dbReference type="EMBL" id="RDX57609.1"/>
    </source>
</evidence>
<keyword evidence="3" id="KW-1185">Reference proteome</keyword>
<protein>
    <submittedName>
        <fullName evidence="2">Uncharacterized protein</fullName>
    </submittedName>
</protein>
<keyword evidence="1" id="KW-0812">Transmembrane</keyword>